<proteinExistence type="predicted"/>
<dbReference type="Proteomes" id="UP000054190">
    <property type="component" value="Unassembled WGS sequence"/>
</dbReference>
<accession>A0A093ESY9</accession>
<gene>
    <name evidence="1" type="ORF">N341_07339</name>
</gene>
<name>A0A093ESY9_TYTAL</name>
<protein>
    <submittedName>
        <fullName evidence="1">Uncharacterized protein</fullName>
    </submittedName>
</protein>
<evidence type="ECO:0000313" key="1">
    <source>
        <dbReference type="EMBL" id="KFV43651.1"/>
    </source>
</evidence>
<reference evidence="1 2" key="1">
    <citation type="submission" date="2014-04" db="EMBL/GenBank/DDBJ databases">
        <title>Genome evolution of avian class.</title>
        <authorList>
            <person name="Zhang G."/>
            <person name="Li C."/>
        </authorList>
    </citation>
    <scope>NUCLEOTIDE SEQUENCE [LARGE SCALE GENOMIC DNA]</scope>
    <source>
        <strain evidence="1">BGI_N341</strain>
    </source>
</reference>
<keyword evidence="2" id="KW-1185">Reference proteome</keyword>
<dbReference type="AlphaFoldDB" id="A0A093ESY9"/>
<feature type="non-terminal residue" evidence="1">
    <location>
        <position position="66"/>
    </location>
</feature>
<dbReference type="EMBL" id="KK371209">
    <property type="protein sequence ID" value="KFV43651.1"/>
    <property type="molecule type" value="Genomic_DNA"/>
</dbReference>
<evidence type="ECO:0000313" key="2">
    <source>
        <dbReference type="Proteomes" id="UP000054190"/>
    </source>
</evidence>
<organism evidence="1 2">
    <name type="scientific">Tyto alba</name>
    <name type="common">Barn owl</name>
    <dbReference type="NCBI Taxonomy" id="56313"/>
    <lineage>
        <taxon>Eukaryota</taxon>
        <taxon>Metazoa</taxon>
        <taxon>Chordata</taxon>
        <taxon>Craniata</taxon>
        <taxon>Vertebrata</taxon>
        <taxon>Euteleostomi</taxon>
        <taxon>Archelosauria</taxon>
        <taxon>Archosauria</taxon>
        <taxon>Dinosauria</taxon>
        <taxon>Saurischia</taxon>
        <taxon>Theropoda</taxon>
        <taxon>Coelurosauria</taxon>
        <taxon>Aves</taxon>
        <taxon>Neognathae</taxon>
        <taxon>Neoaves</taxon>
        <taxon>Telluraves</taxon>
        <taxon>Strigiformes</taxon>
        <taxon>Tytonidae</taxon>
        <taxon>Tyto</taxon>
    </lineage>
</organism>
<feature type="non-terminal residue" evidence="1">
    <location>
        <position position="1"/>
    </location>
</feature>
<sequence length="66" mass="7187">LHVNCTLVQFTQFCLTVPPPSHHTGSACVPVTPVPPEGDFVAPDLFPQPWLDRRAPRSSSCCNMAL</sequence>